<keyword evidence="4" id="KW-0479">Metal-binding</keyword>
<accession>A0A7N2MMN4</accession>
<keyword evidence="2 3" id="KW-0040">ANK repeat</keyword>
<keyword evidence="4" id="KW-0862">Zinc</keyword>
<dbReference type="Gene3D" id="1.25.40.20">
    <property type="entry name" value="Ankyrin repeat-containing domain"/>
    <property type="match status" value="1"/>
</dbReference>
<evidence type="ECO:0000313" key="8">
    <source>
        <dbReference type="Proteomes" id="UP000594261"/>
    </source>
</evidence>
<evidence type="ECO:0000256" key="2">
    <source>
        <dbReference type="ARBA" id="ARBA00023043"/>
    </source>
</evidence>
<dbReference type="InterPro" id="IPR036770">
    <property type="entry name" value="Ankyrin_rpt-contain_sf"/>
</dbReference>
<dbReference type="RefSeq" id="XP_030934202.1">
    <property type="nucleotide sequence ID" value="XM_031078342.1"/>
</dbReference>
<keyword evidence="4" id="KW-0863">Zinc-finger</keyword>
<dbReference type="PROSITE" id="PS50089">
    <property type="entry name" value="ZF_RING_2"/>
    <property type="match status" value="1"/>
</dbReference>
<evidence type="ECO:0000313" key="7">
    <source>
        <dbReference type="EnsemblPlants" id="QL09p039258:mrna"/>
    </source>
</evidence>
<dbReference type="SUPFAM" id="SSF48403">
    <property type="entry name" value="Ankyrin repeat"/>
    <property type="match status" value="1"/>
</dbReference>
<dbReference type="GeneID" id="115959776"/>
<dbReference type="GO" id="GO:0008270">
    <property type="term" value="F:zinc ion binding"/>
    <property type="evidence" value="ECO:0007669"/>
    <property type="project" value="UniProtKB-KW"/>
</dbReference>
<evidence type="ECO:0000256" key="4">
    <source>
        <dbReference type="PROSITE-ProRule" id="PRU00175"/>
    </source>
</evidence>
<organism evidence="7 8">
    <name type="scientific">Quercus lobata</name>
    <name type="common">Valley oak</name>
    <dbReference type="NCBI Taxonomy" id="97700"/>
    <lineage>
        <taxon>Eukaryota</taxon>
        <taxon>Viridiplantae</taxon>
        <taxon>Streptophyta</taxon>
        <taxon>Embryophyta</taxon>
        <taxon>Tracheophyta</taxon>
        <taxon>Spermatophyta</taxon>
        <taxon>Magnoliopsida</taxon>
        <taxon>eudicotyledons</taxon>
        <taxon>Gunneridae</taxon>
        <taxon>Pentapetalae</taxon>
        <taxon>rosids</taxon>
        <taxon>fabids</taxon>
        <taxon>Fagales</taxon>
        <taxon>Fagaceae</taxon>
        <taxon>Quercus</taxon>
    </lineage>
</organism>
<dbReference type="InterPro" id="IPR013083">
    <property type="entry name" value="Znf_RING/FYVE/PHD"/>
</dbReference>
<dbReference type="Pfam" id="PF13857">
    <property type="entry name" value="Ank_5"/>
    <property type="match status" value="1"/>
</dbReference>
<dbReference type="PANTHER" id="PTHR24166:SF45">
    <property type="entry name" value="E3 UBIQUITIN-PROTEIN LIGASE XBAT35"/>
    <property type="match status" value="1"/>
</dbReference>
<proteinExistence type="predicted"/>
<evidence type="ECO:0000256" key="1">
    <source>
        <dbReference type="ARBA" id="ARBA00022737"/>
    </source>
</evidence>
<feature type="region of interest" description="Disordered" evidence="5">
    <location>
        <begin position="261"/>
        <end position="325"/>
    </location>
</feature>
<keyword evidence="8" id="KW-1185">Reference proteome</keyword>
<feature type="compositionally biased region" description="Polar residues" evidence="5">
    <location>
        <begin position="295"/>
        <end position="308"/>
    </location>
</feature>
<name>A0A7N2MMN4_QUELO</name>
<dbReference type="SMART" id="SM00184">
    <property type="entry name" value="RING"/>
    <property type="match status" value="1"/>
</dbReference>
<dbReference type="Pfam" id="PF13920">
    <property type="entry name" value="zf-C3HC4_3"/>
    <property type="match status" value="1"/>
</dbReference>
<feature type="domain" description="RING-type" evidence="6">
    <location>
        <begin position="335"/>
        <end position="374"/>
    </location>
</feature>
<evidence type="ECO:0000259" key="6">
    <source>
        <dbReference type="PROSITE" id="PS50089"/>
    </source>
</evidence>
<dbReference type="PROSITE" id="PS50297">
    <property type="entry name" value="ANK_REP_REGION"/>
    <property type="match status" value="2"/>
</dbReference>
<keyword evidence="1" id="KW-0677">Repeat</keyword>
<dbReference type="InterPro" id="IPR002110">
    <property type="entry name" value="Ankyrin_rpt"/>
</dbReference>
<dbReference type="SUPFAM" id="SSF57850">
    <property type="entry name" value="RING/U-box"/>
    <property type="match status" value="1"/>
</dbReference>
<dbReference type="OMA" id="WFSEACK"/>
<dbReference type="EMBL" id="LRBV02000009">
    <property type="status" value="NOT_ANNOTATED_CDS"/>
    <property type="molecule type" value="Genomic_DNA"/>
</dbReference>
<dbReference type="EnsemblPlants" id="QL09p039258:mrna">
    <property type="protein sequence ID" value="QL09p039258:mrna"/>
    <property type="gene ID" value="QL09p039258"/>
</dbReference>
<dbReference type="InParanoid" id="A0A7N2MMN4"/>
<feature type="repeat" description="ANK" evidence="3">
    <location>
        <begin position="46"/>
        <end position="79"/>
    </location>
</feature>
<reference evidence="7 8" key="1">
    <citation type="journal article" date="2016" name="G3 (Bethesda)">
        <title>First Draft Assembly and Annotation of the Genome of a California Endemic Oak Quercus lobata Nee (Fagaceae).</title>
        <authorList>
            <person name="Sork V.L."/>
            <person name="Fitz-Gibbon S.T."/>
            <person name="Puiu D."/>
            <person name="Crepeau M."/>
            <person name="Gugger P.F."/>
            <person name="Sherman R."/>
            <person name="Stevens K."/>
            <person name="Langley C.H."/>
            <person name="Pellegrini M."/>
            <person name="Salzberg S.L."/>
        </authorList>
    </citation>
    <scope>NUCLEOTIDE SEQUENCE [LARGE SCALE GENOMIC DNA]</scope>
    <source>
        <strain evidence="7 8">cv. SW786</strain>
    </source>
</reference>
<evidence type="ECO:0000256" key="5">
    <source>
        <dbReference type="SAM" id="MobiDB-lite"/>
    </source>
</evidence>
<dbReference type="Proteomes" id="UP000594261">
    <property type="component" value="Chromosome 9"/>
</dbReference>
<evidence type="ECO:0000256" key="3">
    <source>
        <dbReference type="PROSITE-ProRule" id="PRU00023"/>
    </source>
</evidence>
<dbReference type="AlphaFoldDB" id="A0A7N2MMN4"/>
<gene>
    <name evidence="7" type="primary">LOC115959776</name>
</gene>
<dbReference type="InterPro" id="IPR001841">
    <property type="entry name" value="Znf_RING"/>
</dbReference>
<sequence>MGQNLEAMNKPRPRAELLYELVSTGNIVAIKALCEEGVSLEWADREGKTPLIVACMNLELFDVAKTLIELGANINAYSPGRHAGTPLHHAAKRGLAQSVKLLLSHGANALVRDDDSQTPLDVARINGHASVVREIEKSICYFSGWLREFYGPGFLEALAPQLLSREIWVVVIPWGSSNSTTPRKMELFIYPDLQKARPRTVIALWKAKIEEPKFQQKDPALIIFDQPTRTRNTLTSPLEGDKQQLQQLYNACMGIPQVTPPPVPTQTSTLEAAPQTDESGTYNGWGVPDSGPVGNPTQHAQTSDNVSPSAPPIPEDLDGTSVTNDVKGEGSSSSCAICFDAPIEGACLPCGHMAGCMACLNEIKAKKGDCPVCRGKINCVVRLYAV</sequence>
<dbReference type="Gene3D" id="3.30.40.10">
    <property type="entry name" value="Zinc/RING finger domain, C3HC4 (zinc finger)"/>
    <property type="match status" value="1"/>
</dbReference>
<dbReference type="SMART" id="SM00248">
    <property type="entry name" value="ANK"/>
    <property type="match status" value="3"/>
</dbReference>
<dbReference type="Gramene" id="QL09p039258:mrna">
    <property type="protein sequence ID" value="QL09p039258:mrna"/>
    <property type="gene ID" value="QL09p039258"/>
</dbReference>
<dbReference type="PROSITE" id="PS50088">
    <property type="entry name" value="ANK_REPEAT"/>
    <property type="match status" value="2"/>
</dbReference>
<dbReference type="PANTHER" id="PTHR24166">
    <property type="entry name" value="ROLLING PEBBLES, ISOFORM B"/>
    <property type="match status" value="1"/>
</dbReference>
<protein>
    <recommendedName>
        <fullName evidence="6">RING-type domain-containing protein</fullName>
    </recommendedName>
</protein>
<feature type="repeat" description="ANK" evidence="3">
    <location>
        <begin position="82"/>
        <end position="114"/>
    </location>
</feature>
<dbReference type="InterPro" id="IPR050889">
    <property type="entry name" value="Dendritic_Spine_Reg/Scaffold"/>
</dbReference>
<reference evidence="7" key="2">
    <citation type="submission" date="2021-01" db="UniProtKB">
        <authorList>
            <consortium name="EnsemblPlants"/>
        </authorList>
    </citation>
    <scope>IDENTIFICATION</scope>
</reference>